<evidence type="ECO:0000313" key="1">
    <source>
        <dbReference type="EMBL" id="CAE6509392.1"/>
    </source>
</evidence>
<dbReference type="AlphaFoldDB" id="A0A8H3D3U1"/>
<gene>
    <name evidence="1" type="ORF">RDB_LOCUS125017</name>
</gene>
<dbReference type="Proteomes" id="UP000663853">
    <property type="component" value="Unassembled WGS sequence"/>
</dbReference>
<name>A0A8H3D3U1_9AGAM</name>
<reference evidence="1" key="1">
    <citation type="submission" date="2021-01" db="EMBL/GenBank/DDBJ databases">
        <authorList>
            <person name="Kaushik A."/>
        </authorList>
    </citation>
    <scope>NUCLEOTIDE SEQUENCE</scope>
    <source>
        <strain evidence="1">AG6-10EEA</strain>
    </source>
</reference>
<sequence>MSDPLHPDDHAEWLADNEHEILSSIKRDPSSRASSRPLGTYIKDGFYRIVQRQKNLDVADACLSAGSGSQTEYPVVMNTDPELRDRVWRLTRQYGIKNSFTIVPQDTPTEGVEDPQYGGTACVEGGLVHVKRSSCYPVWNVEYQDHKVSRNRRTNVTTEYFYFSILEVGSNRGWTTDEYANIRLDESPDENLPANQLFELIEATNELTVTISSVKELSVEASDHAVVRKLYFGTGKLSADNLGRFLSVQLETDAHDQGWASERQRGVWSWFELAIFSTLPAEGQEVTVNQIKSHPTREEPLTWTSHRLPLSREYDVIKGMVFAKDHELWKFLDPDDHIGVLACAQYRRWEGDVRSGKLIFHEMGVRGD</sequence>
<proteinExistence type="predicted"/>
<organism evidence="1 2">
    <name type="scientific">Rhizoctonia solani</name>
    <dbReference type="NCBI Taxonomy" id="456999"/>
    <lineage>
        <taxon>Eukaryota</taxon>
        <taxon>Fungi</taxon>
        <taxon>Dikarya</taxon>
        <taxon>Basidiomycota</taxon>
        <taxon>Agaricomycotina</taxon>
        <taxon>Agaricomycetes</taxon>
        <taxon>Cantharellales</taxon>
        <taxon>Ceratobasidiaceae</taxon>
        <taxon>Rhizoctonia</taxon>
    </lineage>
</organism>
<evidence type="ECO:0000313" key="2">
    <source>
        <dbReference type="Proteomes" id="UP000663853"/>
    </source>
</evidence>
<accession>A0A8H3D3U1</accession>
<comment type="caution">
    <text evidence="1">The sequence shown here is derived from an EMBL/GenBank/DDBJ whole genome shotgun (WGS) entry which is preliminary data.</text>
</comment>
<dbReference type="EMBL" id="CAJMXA010003649">
    <property type="protein sequence ID" value="CAE6509392.1"/>
    <property type="molecule type" value="Genomic_DNA"/>
</dbReference>
<protein>
    <submittedName>
        <fullName evidence="1">Uncharacterized protein</fullName>
    </submittedName>
</protein>